<dbReference type="SUPFAM" id="SSF55961">
    <property type="entry name" value="Bet v1-like"/>
    <property type="match status" value="1"/>
</dbReference>
<comment type="caution">
    <text evidence="6">The sequence shown here is derived from an EMBL/GenBank/DDBJ whole genome shotgun (WGS) entry which is preliminary data.</text>
</comment>
<gene>
    <name evidence="6" type="ORF">BJY01DRAFT_214231</name>
</gene>
<dbReference type="CDD" id="cd07813">
    <property type="entry name" value="COQ10p_like"/>
    <property type="match status" value="1"/>
</dbReference>
<name>A0ABR4K085_9EURO</name>
<evidence type="ECO:0000313" key="6">
    <source>
        <dbReference type="EMBL" id="KAL2845432.1"/>
    </source>
</evidence>
<organism evidence="6 7">
    <name type="scientific">Aspergillus pseudoustus</name>
    <dbReference type="NCBI Taxonomy" id="1810923"/>
    <lineage>
        <taxon>Eukaryota</taxon>
        <taxon>Fungi</taxon>
        <taxon>Dikarya</taxon>
        <taxon>Ascomycota</taxon>
        <taxon>Pezizomycotina</taxon>
        <taxon>Eurotiomycetes</taxon>
        <taxon>Eurotiomycetidae</taxon>
        <taxon>Eurotiales</taxon>
        <taxon>Aspergillaceae</taxon>
        <taxon>Aspergillus</taxon>
        <taxon>Aspergillus subgen. Nidulantes</taxon>
    </lineage>
</organism>
<dbReference type="Proteomes" id="UP001610446">
    <property type="component" value="Unassembled WGS sequence"/>
</dbReference>
<comment type="subunit">
    <text evidence="2">Interacts with coenzyme Q.</text>
</comment>
<sequence length="282" mass="30565">MARLPLIQSLSLRARPAIPPNNTLRTCRNLATYYNTHTTILTQQQQQQHSRRLQSKTTIPTHSQKRTFLSSFIPSPPKPSGGNNNNSNENSRTLTASRTLPYAPAPLFCVISSVESYADFLPFLTTSTVTARDPETNYPTRAYLTIGYGPLSETFTSKVDCDPAQWVVEARSGERFKDATAGSGAGGGGSSGGLSSGLGALAGFAGFPGADEGIFEYLSTKWELVPEAVGEGSAQQPRTTVKLEIRFEFKNQLYAKMMGAVEGQMAGIMIEAFEKRICEVHG</sequence>
<dbReference type="Pfam" id="PF03364">
    <property type="entry name" value="Polyketide_cyc"/>
    <property type="match status" value="2"/>
</dbReference>
<dbReference type="InterPro" id="IPR044996">
    <property type="entry name" value="COQ10-like"/>
</dbReference>
<feature type="region of interest" description="Disordered" evidence="4">
    <location>
        <begin position="69"/>
        <end position="93"/>
    </location>
</feature>
<accession>A0ABR4K085</accession>
<evidence type="ECO:0000259" key="5">
    <source>
        <dbReference type="Pfam" id="PF03364"/>
    </source>
</evidence>
<feature type="domain" description="Coenzyme Q-binding protein COQ10 START" evidence="5">
    <location>
        <begin position="211"/>
        <end position="274"/>
    </location>
</feature>
<evidence type="ECO:0000313" key="7">
    <source>
        <dbReference type="Proteomes" id="UP001610446"/>
    </source>
</evidence>
<proteinExistence type="inferred from homology"/>
<evidence type="ECO:0000256" key="2">
    <source>
        <dbReference type="ARBA" id="ARBA00011814"/>
    </source>
</evidence>
<dbReference type="Gene3D" id="3.30.530.20">
    <property type="match status" value="1"/>
</dbReference>
<evidence type="ECO:0000256" key="4">
    <source>
        <dbReference type="SAM" id="MobiDB-lite"/>
    </source>
</evidence>
<protein>
    <recommendedName>
        <fullName evidence="5">Coenzyme Q-binding protein COQ10 START domain-containing protein</fullName>
    </recommendedName>
</protein>
<evidence type="ECO:0000256" key="3">
    <source>
        <dbReference type="ARBA" id="ARBA00024947"/>
    </source>
</evidence>
<evidence type="ECO:0000256" key="1">
    <source>
        <dbReference type="ARBA" id="ARBA00006885"/>
    </source>
</evidence>
<feature type="domain" description="Coenzyme Q-binding protein COQ10 START" evidence="5">
    <location>
        <begin position="101"/>
        <end position="165"/>
    </location>
</feature>
<comment type="function">
    <text evidence="3">Required for the function of coenzyme Q in the respiratory chain. May serve as a chaperone or may be involved in the transport of Q6 from its site of synthesis to the catalytic sites of the respiratory complexes.</text>
</comment>
<feature type="compositionally biased region" description="Low complexity" evidence="4">
    <location>
        <begin position="80"/>
        <end position="91"/>
    </location>
</feature>
<keyword evidence="7" id="KW-1185">Reference proteome</keyword>
<comment type="similarity">
    <text evidence="1">Belongs to the COQ10 family.</text>
</comment>
<dbReference type="EMBL" id="JBFXLU010000072">
    <property type="protein sequence ID" value="KAL2845432.1"/>
    <property type="molecule type" value="Genomic_DNA"/>
</dbReference>
<dbReference type="PANTHER" id="PTHR12901:SF10">
    <property type="entry name" value="COENZYME Q-BINDING PROTEIN COQ10, MITOCHONDRIAL"/>
    <property type="match status" value="1"/>
</dbReference>
<dbReference type="PANTHER" id="PTHR12901">
    <property type="entry name" value="SPERM PROTEIN HOMOLOG"/>
    <property type="match status" value="1"/>
</dbReference>
<reference evidence="6 7" key="1">
    <citation type="submission" date="2024-07" db="EMBL/GenBank/DDBJ databases">
        <title>Section-level genome sequencing and comparative genomics of Aspergillus sections Usti and Cavernicolus.</title>
        <authorList>
            <consortium name="Lawrence Berkeley National Laboratory"/>
            <person name="Nybo J.L."/>
            <person name="Vesth T.C."/>
            <person name="Theobald S."/>
            <person name="Frisvad J.C."/>
            <person name="Larsen T.O."/>
            <person name="Kjaerboelling I."/>
            <person name="Rothschild-Mancinelli K."/>
            <person name="Lyhne E.K."/>
            <person name="Kogle M.E."/>
            <person name="Barry K."/>
            <person name="Clum A."/>
            <person name="Na H."/>
            <person name="Ledsgaard L."/>
            <person name="Lin J."/>
            <person name="Lipzen A."/>
            <person name="Kuo A."/>
            <person name="Riley R."/>
            <person name="Mondo S."/>
            <person name="Labutti K."/>
            <person name="Haridas S."/>
            <person name="Pangalinan J."/>
            <person name="Salamov A.A."/>
            <person name="Simmons B.A."/>
            <person name="Magnuson J.K."/>
            <person name="Chen J."/>
            <person name="Drula E."/>
            <person name="Henrissat B."/>
            <person name="Wiebenga A."/>
            <person name="Lubbers R.J."/>
            <person name="Gomes A.C."/>
            <person name="Makela M.R."/>
            <person name="Stajich J."/>
            <person name="Grigoriev I.V."/>
            <person name="Mortensen U.H."/>
            <person name="De Vries R.P."/>
            <person name="Baker S.E."/>
            <person name="Andersen M.R."/>
        </authorList>
    </citation>
    <scope>NUCLEOTIDE SEQUENCE [LARGE SCALE GENOMIC DNA]</scope>
    <source>
        <strain evidence="6 7">CBS 123904</strain>
    </source>
</reference>
<dbReference type="InterPro" id="IPR005031">
    <property type="entry name" value="COQ10_START"/>
</dbReference>
<dbReference type="InterPro" id="IPR023393">
    <property type="entry name" value="START-like_dom_sf"/>
</dbReference>